<reference evidence="1 2" key="1">
    <citation type="submission" date="2022-01" db="EMBL/GenBank/DDBJ databases">
        <title>Draft genome sequence of Sabulilitoribacter multivorans KCTC 32326.</title>
        <authorList>
            <person name="Oh J.-S."/>
        </authorList>
    </citation>
    <scope>NUCLEOTIDE SEQUENCE [LARGE SCALE GENOMIC DNA]</scope>
    <source>
        <strain evidence="1 2">M-M16</strain>
    </source>
</reference>
<organism evidence="1 2">
    <name type="scientific">Flaviramulus multivorans</name>
    <dbReference type="NCBI Taxonomy" id="1304750"/>
    <lineage>
        <taxon>Bacteria</taxon>
        <taxon>Pseudomonadati</taxon>
        <taxon>Bacteroidota</taxon>
        <taxon>Flavobacteriia</taxon>
        <taxon>Flavobacteriales</taxon>
        <taxon>Flavobacteriaceae</taxon>
        <taxon>Flaviramulus</taxon>
    </lineage>
</organism>
<dbReference type="RefSeq" id="WP_237229645.1">
    <property type="nucleotide sequence ID" value="NZ_JAKKDV010000001.1"/>
</dbReference>
<protein>
    <submittedName>
        <fullName evidence="1">Uncharacterized protein</fullName>
    </submittedName>
</protein>
<gene>
    <name evidence="1" type="ORF">L3X39_01470</name>
</gene>
<evidence type="ECO:0000313" key="1">
    <source>
        <dbReference type="EMBL" id="MCF7559290.1"/>
    </source>
</evidence>
<dbReference type="Proteomes" id="UP001200022">
    <property type="component" value="Unassembled WGS sequence"/>
</dbReference>
<keyword evidence="2" id="KW-1185">Reference proteome</keyword>
<name>A0ABS9IFB0_9FLAO</name>
<sequence>MSKLQLTFGIPKDGWLPTNLKISDFELEFVISNIHENPTDKMCDALILCLKGAETEFQWNLEPDIYFFKLTPIRNLIKLSILESDESKVQNQIYEFNGDFNSVILPMYRSLKKFTTLEFDKTDWEKIVQIKLNKLTELIAERKNYLQQRV</sequence>
<dbReference type="EMBL" id="JAKKDV010000001">
    <property type="protein sequence ID" value="MCF7559290.1"/>
    <property type="molecule type" value="Genomic_DNA"/>
</dbReference>
<proteinExistence type="predicted"/>
<comment type="caution">
    <text evidence="1">The sequence shown here is derived from an EMBL/GenBank/DDBJ whole genome shotgun (WGS) entry which is preliminary data.</text>
</comment>
<accession>A0ABS9IFB0</accession>
<evidence type="ECO:0000313" key="2">
    <source>
        <dbReference type="Proteomes" id="UP001200022"/>
    </source>
</evidence>